<dbReference type="RefSeq" id="WP_323468275.1">
    <property type="nucleotide sequence ID" value="NZ_JAWJAY010001293.1"/>
</dbReference>
<accession>A0AAJ2U4B2</accession>
<organism evidence="1 2">
    <name type="scientific">Alkalihalophilus pseudofirmus</name>
    <name type="common">Bacillus pseudofirmus</name>
    <dbReference type="NCBI Taxonomy" id="79885"/>
    <lineage>
        <taxon>Bacteria</taxon>
        <taxon>Bacillati</taxon>
        <taxon>Bacillota</taxon>
        <taxon>Bacilli</taxon>
        <taxon>Bacillales</taxon>
        <taxon>Bacillaceae</taxon>
        <taxon>Alkalihalophilus</taxon>
    </lineage>
</organism>
<name>A0AAJ2U4B2_ALKPS</name>
<evidence type="ECO:0000313" key="1">
    <source>
        <dbReference type="EMBL" id="MDV2888329.1"/>
    </source>
</evidence>
<sequence>MDQNVANGVLAQIGDVYRIERKGNIIYWTKNGEQKYTSPEPIGNAGSPLLVDISITKVNSSVYNVNAVSFNNG</sequence>
<reference evidence="1" key="1">
    <citation type="submission" date="2023-10" db="EMBL/GenBank/DDBJ databases">
        <title>Screening of Alkalihalophilus pseudofirmusBZ-TG-HK211 and Its Alleviation of Salt Stress on Rapeseed Growth.</title>
        <authorList>
            <person name="Zhao B."/>
            <person name="Guo T."/>
        </authorList>
    </citation>
    <scope>NUCLEOTIDE SEQUENCE</scope>
    <source>
        <strain evidence="1">BZ-TG-HK211</strain>
    </source>
</reference>
<feature type="non-terminal residue" evidence="1">
    <location>
        <position position="73"/>
    </location>
</feature>
<protein>
    <submittedName>
        <fullName evidence="1">Uncharacterized protein</fullName>
    </submittedName>
</protein>
<gene>
    <name evidence="1" type="ORF">RYX45_24525</name>
</gene>
<evidence type="ECO:0000313" key="2">
    <source>
        <dbReference type="Proteomes" id="UP001285636"/>
    </source>
</evidence>
<dbReference type="Proteomes" id="UP001285636">
    <property type="component" value="Unassembled WGS sequence"/>
</dbReference>
<proteinExistence type="predicted"/>
<comment type="caution">
    <text evidence="1">The sequence shown here is derived from an EMBL/GenBank/DDBJ whole genome shotgun (WGS) entry which is preliminary data.</text>
</comment>
<dbReference type="AlphaFoldDB" id="A0AAJ2U4B2"/>
<dbReference type="EMBL" id="JAWJAY010001293">
    <property type="protein sequence ID" value="MDV2888329.1"/>
    <property type="molecule type" value="Genomic_DNA"/>
</dbReference>